<dbReference type="GO" id="GO:0006313">
    <property type="term" value="P:DNA transposition"/>
    <property type="evidence" value="ECO:0007669"/>
    <property type="project" value="InterPro"/>
</dbReference>
<dbReference type="NCBIfam" id="NF033592">
    <property type="entry name" value="transpos_IS4_1"/>
    <property type="match status" value="1"/>
</dbReference>
<dbReference type="InterPro" id="IPR047952">
    <property type="entry name" value="Transpos_IS4"/>
</dbReference>
<dbReference type="RefSeq" id="WP_162005213.1">
    <property type="nucleotide sequence ID" value="NZ_BKZW01000001.1"/>
</dbReference>
<name>A0A5J4KR28_9CHLR</name>
<dbReference type="InterPro" id="IPR012337">
    <property type="entry name" value="RNaseH-like_sf"/>
</dbReference>
<proteinExistence type="predicted"/>
<reference evidence="3 4" key="1">
    <citation type="submission" date="2019-10" db="EMBL/GenBank/DDBJ databases">
        <title>Dictyobacter vulcani sp. nov., within the class Ktedonobacteria, isolated from soil of volcanic Mt. Zao.</title>
        <authorList>
            <person name="Zheng Y."/>
            <person name="Wang C.M."/>
            <person name="Sakai Y."/>
            <person name="Abe K."/>
            <person name="Yokota A."/>
            <person name="Yabe S."/>
        </authorList>
    </citation>
    <scope>NUCLEOTIDE SEQUENCE [LARGE SCALE GENOMIC DNA]</scope>
    <source>
        <strain evidence="3 4">W12</strain>
    </source>
</reference>
<sequence length="464" mass="53037">MHYRLRSLDLDSKMCHHLSFEIIEEVYPRQMICEQLSQHQAWEERERKLNMLAIIYVLLASALWSREAFPRVLERLARPLHLLGVPLKAMHVQGSAISARRQQLGSAPLRGLFAQACRPMCTSQTIGALRFGKRLMALDGTRQDVADTPANAAAFARPSNQYGPGPFPQIRLLLLSECGSHAVVDAVVDSCAVTERTQAEAIVASLEPDMFLLHDAQFTGRPFWQAVRDRGAHVMGPLPSHHLHRYLRQLSDGSYLAAYTPGRGQSKGEKPLLVRVIEYRITDERLGEPDQVYRLATTWLNPRTAPALELVECYHERWEVELVLDEIKTHQRLQQPVLRSRTPEGVRQEVYAILLAHYVVRFWMHQAACQAQVDPDRLSFTDAVFVLTEATRELALVEPAEREGLLQEMRERLTAQVLPLRCLRVNPRVLKKLYRKYKRKSCNEPPPPPFDPTDQFLDFVVLLI</sequence>
<protein>
    <submittedName>
        <fullName evidence="3">Transposase</fullName>
    </submittedName>
</protein>
<evidence type="ECO:0000259" key="2">
    <source>
        <dbReference type="Pfam" id="PF13006"/>
    </source>
</evidence>
<dbReference type="SUPFAM" id="SSF53098">
    <property type="entry name" value="Ribonuclease H-like"/>
    <property type="match status" value="1"/>
</dbReference>
<dbReference type="InterPro" id="IPR002559">
    <property type="entry name" value="Transposase_11"/>
</dbReference>
<dbReference type="Pfam" id="PF01609">
    <property type="entry name" value="DDE_Tnp_1"/>
    <property type="match status" value="1"/>
</dbReference>
<organism evidence="3 4">
    <name type="scientific">Dictyobacter vulcani</name>
    <dbReference type="NCBI Taxonomy" id="2607529"/>
    <lineage>
        <taxon>Bacteria</taxon>
        <taxon>Bacillati</taxon>
        <taxon>Chloroflexota</taxon>
        <taxon>Ktedonobacteria</taxon>
        <taxon>Ktedonobacterales</taxon>
        <taxon>Dictyobacteraceae</taxon>
        <taxon>Dictyobacter</taxon>
    </lineage>
</organism>
<dbReference type="GO" id="GO:0003677">
    <property type="term" value="F:DNA binding"/>
    <property type="evidence" value="ECO:0007669"/>
    <property type="project" value="InterPro"/>
</dbReference>
<dbReference type="PANTHER" id="PTHR37529">
    <property type="entry name" value="TRANSPOSASE INSG FOR INSERTION SEQUENCE ELEMENT IS4-RELATED"/>
    <property type="match status" value="1"/>
</dbReference>
<keyword evidence="4" id="KW-1185">Reference proteome</keyword>
<evidence type="ECO:0000259" key="1">
    <source>
        <dbReference type="Pfam" id="PF01609"/>
    </source>
</evidence>
<feature type="domain" description="Transposase IS4-like" evidence="1">
    <location>
        <begin position="132"/>
        <end position="357"/>
    </location>
</feature>
<dbReference type="Proteomes" id="UP000326912">
    <property type="component" value="Unassembled WGS sequence"/>
</dbReference>
<dbReference type="Pfam" id="PF13006">
    <property type="entry name" value="Nterm_IS4"/>
    <property type="match status" value="1"/>
</dbReference>
<dbReference type="PANTHER" id="PTHR37529:SF1">
    <property type="entry name" value="TRANSPOSASE INSG FOR INSERTION SEQUENCE ELEMENT IS4-RELATED"/>
    <property type="match status" value="1"/>
</dbReference>
<feature type="domain" description="Transposase IS4 N-terminal" evidence="2">
    <location>
        <begin position="19"/>
        <end position="114"/>
    </location>
</feature>
<dbReference type="AlphaFoldDB" id="A0A5J4KR28"/>
<gene>
    <name evidence="3" type="ORF">KDW_27510</name>
</gene>
<comment type="caution">
    <text evidence="3">The sequence shown here is derived from an EMBL/GenBank/DDBJ whole genome shotgun (WGS) entry which is preliminary data.</text>
</comment>
<dbReference type="EMBL" id="BKZW01000001">
    <property type="protein sequence ID" value="GER88589.1"/>
    <property type="molecule type" value="Genomic_DNA"/>
</dbReference>
<dbReference type="InterPro" id="IPR024473">
    <property type="entry name" value="Transposases_IS4_N"/>
</dbReference>
<accession>A0A5J4KR28</accession>
<evidence type="ECO:0000313" key="4">
    <source>
        <dbReference type="Proteomes" id="UP000326912"/>
    </source>
</evidence>
<dbReference type="GO" id="GO:0004803">
    <property type="term" value="F:transposase activity"/>
    <property type="evidence" value="ECO:0007669"/>
    <property type="project" value="InterPro"/>
</dbReference>
<evidence type="ECO:0000313" key="3">
    <source>
        <dbReference type="EMBL" id="GER88589.1"/>
    </source>
</evidence>